<organism evidence="1 2">
    <name type="scientific">Rhizophagus irregularis</name>
    <dbReference type="NCBI Taxonomy" id="588596"/>
    <lineage>
        <taxon>Eukaryota</taxon>
        <taxon>Fungi</taxon>
        <taxon>Fungi incertae sedis</taxon>
        <taxon>Mucoromycota</taxon>
        <taxon>Glomeromycotina</taxon>
        <taxon>Glomeromycetes</taxon>
        <taxon>Glomerales</taxon>
        <taxon>Glomeraceae</taxon>
        <taxon>Rhizophagus</taxon>
    </lineage>
</organism>
<dbReference type="EMBL" id="CAGKOT010000027">
    <property type="protein sequence ID" value="CAB5370323.1"/>
    <property type="molecule type" value="Genomic_DNA"/>
</dbReference>
<sequence length="97" mass="11205">MDGNFNIIDNFLIYIERSKFFSSEKRVFFNGHRWQLVKESDRSSPVHVSQILVALRIEAGNALGVREVKELVSSIKIEWRNELGELLGVNDERDINA</sequence>
<dbReference type="Proteomes" id="UP000684084">
    <property type="component" value="Unassembled WGS sequence"/>
</dbReference>
<dbReference type="AlphaFoldDB" id="A0A915ZD92"/>
<proteinExistence type="predicted"/>
<protein>
    <submittedName>
        <fullName evidence="1">Uncharacterized protein</fullName>
    </submittedName>
</protein>
<gene>
    <name evidence="1" type="ORF">CHRIB12_LOCUS12626</name>
</gene>
<evidence type="ECO:0000313" key="2">
    <source>
        <dbReference type="Proteomes" id="UP000684084"/>
    </source>
</evidence>
<name>A0A915ZD92_9GLOM</name>
<evidence type="ECO:0000313" key="1">
    <source>
        <dbReference type="EMBL" id="CAB5370323.1"/>
    </source>
</evidence>
<dbReference type="OrthoDB" id="10339063at2759"/>
<reference evidence="1" key="1">
    <citation type="submission" date="2020-05" db="EMBL/GenBank/DDBJ databases">
        <authorList>
            <person name="Rincon C."/>
            <person name="Sanders R I."/>
            <person name="Robbins C."/>
            <person name="Chaturvedi A."/>
        </authorList>
    </citation>
    <scope>NUCLEOTIDE SEQUENCE</scope>
    <source>
        <strain evidence="1">CHB12</strain>
    </source>
</reference>
<accession>A0A915ZD92</accession>
<dbReference type="VEuPathDB" id="FungiDB:RhiirFUN_020711"/>
<comment type="caution">
    <text evidence="1">The sequence shown here is derived from an EMBL/GenBank/DDBJ whole genome shotgun (WGS) entry which is preliminary data.</text>
</comment>